<dbReference type="Proteomes" id="UP000220246">
    <property type="component" value="Unassembled WGS sequence"/>
</dbReference>
<evidence type="ECO:0000256" key="3">
    <source>
        <dbReference type="ARBA" id="ARBA00029447"/>
    </source>
</evidence>
<dbReference type="InterPro" id="IPR004089">
    <property type="entry name" value="MCPsignal_dom"/>
</dbReference>
<dbReference type="GO" id="GO:0004888">
    <property type="term" value="F:transmembrane signaling receptor activity"/>
    <property type="evidence" value="ECO:0007669"/>
    <property type="project" value="InterPro"/>
</dbReference>
<organism evidence="8 9">
    <name type="scientific">Comamonas terrigena</name>
    <dbReference type="NCBI Taxonomy" id="32013"/>
    <lineage>
        <taxon>Bacteria</taxon>
        <taxon>Pseudomonadati</taxon>
        <taxon>Pseudomonadota</taxon>
        <taxon>Betaproteobacteria</taxon>
        <taxon>Burkholderiales</taxon>
        <taxon>Comamonadaceae</taxon>
        <taxon>Comamonas</taxon>
    </lineage>
</organism>
<dbReference type="PROSITE" id="PS50885">
    <property type="entry name" value="HAMP"/>
    <property type="match status" value="1"/>
</dbReference>
<keyword evidence="2" id="KW-0488">Methylation</keyword>
<comment type="subcellular location">
    <subcellularLocation>
        <location evidence="1">Membrane</location>
    </subcellularLocation>
</comment>
<proteinExistence type="inferred from homology"/>
<keyword evidence="5" id="KW-1133">Transmembrane helix</keyword>
<keyword evidence="5" id="KW-0472">Membrane</keyword>
<dbReference type="PANTHER" id="PTHR43531">
    <property type="entry name" value="PROTEIN ICFG"/>
    <property type="match status" value="1"/>
</dbReference>
<dbReference type="SUPFAM" id="SSF58104">
    <property type="entry name" value="Methyl-accepting chemotaxis protein (MCP) signaling domain"/>
    <property type="match status" value="1"/>
</dbReference>
<dbReference type="CDD" id="cd11386">
    <property type="entry name" value="MCP_signal"/>
    <property type="match status" value="1"/>
</dbReference>
<dbReference type="FunFam" id="1.10.287.950:FF:000001">
    <property type="entry name" value="Methyl-accepting chemotaxis sensory transducer"/>
    <property type="match status" value="1"/>
</dbReference>
<dbReference type="EMBL" id="PDEA01000001">
    <property type="protein sequence ID" value="PEH90883.1"/>
    <property type="molecule type" value="Genomic_DNA"/>
</dbReference>
<keyword evidence="4" id="KW-0807">Transducer</keyword>
<dbReference type="GO" id="GO:0005886">
    <property type="term" value="C:plasma membrane"/>
    <property type="evidence" value="ECO:0007669"/>
    <property type="project" value="TreeGrafter"/>
</dbReference>
<dbReference type="PRINTS" id="PR00260">
    <property type="entry name" value="CHEMTRNSDUCR"/>
</dbReference>
<evidence type="ECO:0008006" key="10">
    <source>
        <dbReference type="Google" id="ProtNLM"/>
    </source>
</evidence>
<reference evidence="9" key="1">
    <citation type="submission" date="2017-09" db="EMBL/GenBank/DDBJ databases">
        <title>FDA dAtabase for Regulatory Grade micrObial Sequences (FDA-ARGOS): Supporting development and validation of Infectious Disease Dx tests.</title>
        <authorList>
            <person name="Minogue T."/>
            <person name="Wolcott M."/>
            <person name="Wasieloski L."/>
            <person name="Aguilar W."/>
            <person name="Moore D."/>
            <person name="Tallon L."/>
            <person name="Sadzewicz L."/>
            <person name="Ott S."/>
            <person name="Zhao X."/>
            <person name="Nagaraj S."/>
            <person name="Vavikolanu K."/>
            <person name="Aluvathingal J."/>
            <person name="Nadendla S."/>
            <person name="Sichtig H."/>
        </authorList>
    </citation>
    <scope>NUCLEOTIDE SEQUENCE [LARGE SCALE GENOMIC DNA]</scope>
    <source>
        <strain evidence="9">FDAARGOS_394</strain>
    </source>
</reference>
<feature type="domain" description="HAMP" evidence="7">
    <location>
        <begin position="187"/>
        <end position="239"/>
    </location>
</feature>
<keyword evidence="9" id="KW-1185">Reference proteome</keyword>
<feature type="transmembrane region" description="Helical" evidence="5">
    <location>
        <begin position="166"/>
        <end position="189"/>
    </location>
</feature>
<dbReference type="InterPro" id="IPR003660">
    <property type="entry name" value="HAMP_dom"/>
</dbReference>
<accession>A0A2A7V059</accession>
<dbReference type="GO" id="GO:0006935">
    <property type="term" value="P:chemotaxis"/>
    <property type="evidence" value="ECO:0007669"/>
    <property type="project" value="InterPro"/>
</dbReference>
<evidence type="ECO:0000256" key="4">
    <source>
        <dbReference type="PROSITE-ProRule" id="PRU00284"/>
    </source>
</evidence>
<dbReference type="InterPro" id="IPR004090">
    <property type="entry name" value="Chemotax_Me-accpt_rcpt"/>
</dbReference>
<evidence type="ECO:0000256" key="5">
    <source>
        <dbReference type="SAM" id="Phobius"/>
    </source>
</evidence>
<comment type="caution">
    <text evidence="8">The sequence shown here is derived from an EMBL/GenBank/DDBJ whole genome shotgun (WGS) entry which is preliminary data.</text>
</comment>
<evidence type="ECO:0000256" key="1">
    <source>
        <dbReference type="ARBA" id="ARBA00004370"/>
    </source>
</evidence>
<name>A0A2A7V059_COMTR</name>
<comment type="similarity">
    <text evidence="3">Belongs to the methyl-accepting chemotaxis (MCP) protein family.</text>
</comment>
<dbReference type="AlphaFoldDB" id="A0A2A7V059"/>
<dbReference type="STRING" id="1219032.GCA_001515545_03223"/>
<dbReference type="SMART" id="SM00283">
    <property type="entry name" value="MA"/>
    <property type="match status" value="1"/>
</dbReference>
<keyword evidence="5" id="KW-0812">Transmembrane</keyword>
<evidence type="ECO:0000259" key="6">
    <source>
        <dbReference type="PROSITE" id="PS50111"/>
    </source>
</evidence>
<evidence type="ECO:0000313" key="9">
    <source>
        <dbReference type="Proteomes" id="UP000220246"/>
    </source>
</evidence>
<sequence>MRDLGNRSGLAQDPDADIFYLGYPLANHTPSTAGIAVRIAAYALLNVSRGVVDTKDKVFYEVTEARLNDTFSGVETQLSQSMQANAAVQQALGARFDALKATSKELLGYVRKHFTLVDQVAVSQQEVQTAAQPTIDAAWALVSQNGAVLDQLLAERGAEAATQRNLLVLLLALGIGASVYLYVGVYLSMAASLAQASQAAKAIAAGDLGTVQAPVSKDEFARLLEDLRSADRALAQVIAGVKESSESIATATSEIASGTQSLSSRTELTASSLQQTAGSMAQLTDALSHSRGSADSARQLSVSAGDVARRGGTVVQQVVQTMDAINQSSRKIADIIGVIDGIAFQTNILALNAAVEAARAGEQGRGFAVVASEVRALAGRSAEAAKQIKDLIGSSVGKVDEGARLVSEAGATMHEIVDSVVRVDAVIGEISVAAGEQSQGIAEINTAVGQLDDMTQQNAALVEQSAAAAESLREQARLLAEVVGNFRIHGGGERRLT</sequence>
<dbReference type="PROSITE" id="PS50111">
    <property type="entry name" value="CHEMOTAXIS_TRANSDUC_2"/>
    <property type="match status" value="1"/>
</dbReference>
<evidence type="ECO:0000313" key="8">
    <source>
        <dbReference type="EMBL" id="PEH90883.1"/>
    </source>
</evidence>
<protein>
    <recommendedName>
        <fullName evidence="10">Methyl-accepting chemotaxis protein</fullName>
    </recommendedName>
</protein>
<dbReference type="GO" id="GO:0007165">
    <property type="term" value="P:signal transduction"/>
    <property type="evidence" value="ECO:0007669"/>
    <property type="project" value="UniProtKB-KW"/>
</dbReference>
<dbReference type="Gene3D" id="1.10.287.950">
    <property type="entry name" value="Methyl-accepting chemotaxis protein"/>
    <property type="match status" value="1"/>
</dbReference>
<gene>
    <name evidence="8" type="ORF">CRM82_05495</name>
</gene>
<evidence type="ECO:0000256" key="2">
    <source>
        <dbReference type="ARBA" id="ARBA00022481"/>
    </source>
</evidence>
<feature type="domain" description="Methyl-accepting transducer" evidence="6">
    <location>
        <begin position="244"/>
        <end position="473"/>
    </location>
</feature>
<evidence type="ECO:0000259" key="7">
    <source>
        <dbReference type="PROSITE" id="PS50885"/>
    </source>
</evidence>
<dbReference type="PANTHER" id="PTHR43531:SF14">
    <property type="entry name" value="METHYL-ACCEPTING CHEMOTAXIS PROTEIN I-RELATED"/>
    <property type="match status" value="1"/>
</dbReference>
<dbReference type="Pfam" id="PF00015">
    <property type="entry name" value="MCPsignal"/>
    <property type="match status" value="1"/>
</dbReference>
<dbReference type="InterPro" id="IPR051310">
    <property type="entry name" value="MCP_chemotaxis"/>
</dbReference>